<keyword evidence="3" id="KW-1185">Reference proteome</keyword>
<evidence type="ECO:0000313" key="3">
    <source>
        <dbReference type="Proteomes" id="UP000327157"/>
    </source>
</evidence>
<evidence type="ECO:0000313" key="2">
    <source>
        <dbReference type="EMBL" id="KAB2608207.1"/>
    </source>
</evidence>
<dbReference type="EMBL" id="SMOL01000553">
    <property type="protein sequence ID" value="KAB2608207.1"/>
    <property type="molecule type" value="Genomic_DNA"/>
</dbReference>
<dbReference type="AlphaFoldDB" id="A0A5N5FZA6"/>
<proteinExistence type="predicted"/>
<dbReference type="Gene3D" id="2.60.120.330">
    <property type="entry name" value="B-lactam Antibiotic, Isopenicillin N Synthase, Chain"/>
    <property type="match status" value="1"/>
</dbReference>
<dbReference type="OrthoDB" id="10248513at2759"/>
<keyword evidence="1" id="KW-0732">Signal</keyword>
<protein>
    <submittedName>
        <fullName evidence="2">Uncharacterized protein</fullName>
    </submittedName>
</protein>
<dbReference type="InterPro" id="IPR027443">
    <property type="entry name" value="IPNS-like_sf"/>
</dbReference>
<comment type="caution">
    <text evidence="2">The sequence shown here is derived from an EMBL/GenBank/DDBJ whole genome shotgun (WGS) entry which is preliminary data.</text>
</comment>
<dbReference type="SUPFAM" id="SSF51197">
    <property type="entry name" value="Clavaminate synthase-like"/>
    <property type="match status" value="1"/>
</dbReference>
<dbReference type="Proteomes" id="UP000327157">
    <property type="component" value="Chromosome 14"/>
</dbReference>
<sequence length="209" mass="22864">MDKSVILLYIAALAASFRLVSSSALCPHESDFFRYSLQSQCPISISPHPPLKLGVDADCFLGTNCPPVRVIGKGGLPGGKVKLSGVLVERFGVSVEHSDSWDRFLIRGGQKYMYVLFNIEWLTAGDCIAGMHEVIVTNRTIDAIKLATEQNRLLWRVSSTLFAHIASEAVLKPLGHFAESPLASKYPPIHAGEFVEQELAVINLKGNKD</sequence>
<feature type="signal peptide" evidence="1">
    <location>
        <begin position="1"/>
        <end position="22"/>
    </location>
</feature>
<gene>
    <name evidence="2" type="ORF">D8674_011375</name>
</gene>
<reference evidence="3" key="2">
    <citation type="submission" date="2019-10" db="EMBL/GenBank/DDBJ databases">
        <title>A de novo genome assembly of a pear dwarfing rootstock.</title>
        <authorList>
            <person name="Wang F."/>
            <person name="Wang J."/>
            <person name="Li S."/>
            <person name="Zhang Y."/>
            <person name="Fang M."/>
            <person name="Ma L."/>
            <person name="Zhao Y."/>
            <person name="Jiang S."/>
        </authorList>
    </citation>
    <scope>NUCLEOTIDE SEQUENCE [LARGE SCALE GENOMIC DNA]</scope>
</reference>
<reference evidence="2 3" key="1">
    <citation type="submission" date="2019-09" db="EMBL/GenBank/DDBJ databases">
        <authorList>
            <person name="Ou C."/>
        </authorList>
    </citation>
    <scope>NUCLEOTIDE SEQUENCE [LARGE SCALE GENOMIC DNA]</scope>
    <source>
        <strain evidence="2">S2</strain>
        <tissue evidence="2">Leaf</tissue>
    </source>
</reference>
<accession>A0A5N5FZA6</accession>
<evidence type="ECO:0000256" key="1">
    <source>
        <dbReference type="SAM" id="SignalP"/>
    </source>
</evidence>
<organism evidence="2 3">
    <name type="scientific">Pyrus ussuriensis x Pyrus communis</name>
    <dbReference type="NCBI Taxonomy" id="2448454"/>
    <lineage>
        <taxon>Eukaryota</taxon>
        <taxon>Viridiplantae</taxon>
        <taxon>Streptophyta</taxon>
        <taxon>Embryophyta</taxon>
        <taxon>Tracheophyta</taxon>
        <taxon>Spermatophyta</taxon>
        <taxon>Magnoliopsida</taxon>
        <taxon>eudicotyledons</taxon>
        <taxon>Gunneridae</taxon>
        <taxon>Pentapetalae</taxon>
        <taxon>rosids</taxon>
        <taxon>fabids</taxon>
        <taxon>Rosales</taxon>
        <taxon>Rosaceae</taxon>
        <taxon>Amygdaloideae</taxon>
        <taxon>Maleae</taxon>
        <taxon>Pyrus</taxon>
    </lineage>
</organism>
<name>A0A5N5FZA6_9ROSA</name>
<reference evidence="2 3" key="3">
    <citation type="submission" date="2019-11" db="EMBL/GenBank/DDBJ databases">
        <title>A de novo genome assembly of a pear dwarfing rootstock.</title>
        <authorList>
            <person name="Wang F."/>
            <person name="Wang J."/>
            <person name="Li S."/>
            <person name="Zhang Y."/>
            <person name="Fang M."/>
            <person name="Ma L."/>
            <person name="Zhao Y."/>
            <person name="Jiang S."/>
        </authorList>
    </citation>
    <scope>NUCLEOTIDE SEQUENCE [LARGE SCALE GENOMIC DNA]</scope>
    <source>
        <strain evidence="2">S2</strain>
        <tissue evidence="2">Leaf</tissue>
    </source>
</reference>
<feature type="chain" id="PRO_5024274334" evidence="1">
    <location>
        <begin position="23"/>
        <end position="209"/>
    </location>
</feature>